<dbReference type="PANTHER" id="PTHR43520:SF8">
    <property type="entry name" value="P-TYPE CU(+) TRANSPORTER"/>
    <property type="match status" value="1"/>
</dbReference>
<feature type="domain" description="HMA" evidence="4">
    <location>
        <begin position="11"/>
        <end position="75"/>
    </location>
</feature>
<sequence length="182" mass="19511">MSSLGGATQDRAVELTIGGMTCASCANRIERKLNKLDGVTATVNYATEKAKVTFPEGVEPQQLIAEVEKAGYTAELPVPETPPTEPEDELQSLRQRLVTSVVLAVPVIAMAMIPALQFTNWQWLSLTLAAPVVVYAGWPFHKAAWTNLRHGAATMDTLISIGTLAALGWSLWALFFGSAGTP</sequence>
<dbReference type="EMBL" id="JAATEP010000105">
    <property type="protein sequence ID" value="NJP98732.1"/>
    <property type="molecule type" value="Genomic_DNA"/>
</dbReference>
<keyword evidence="3" id="KW-1133">Transmembrane helix</keyword>
<evidence type="ECO:0000313" key="5">
    <source>
        <dbReference type="EMBL" id="NJP98732.1"/>
    </source>
</evidence>
<keyword evidence="2" id="KW-1278">Translocase</keyword>
<dbReference type="SUPFAM" id="SSF55008">
    <property type="entry name" value="HMA, heavy metal-associated domain"/>
    <property type="match status" value="1"/>
</dbReference>
<protein>
    <submittedName>
        <fullName evidence="5">Cation-translocating P-type ATPase</fullName>
    </submittedName>
</protein>
<feature type="non-terminal residue" evidence="5">
    <location>
        <position position="182"/>
    </location>
</feature>
<proteinExistence type="predicted"/>
<feature type="transmembrane region" description="Helical" evidence="3">
    <location>
        <begin position="97"/>
        <end position="115"/>
    </location>
</feature>
<comment type="caution">
    <text evidence="5">The sequence shown here is derived from an EMBL/GenBank/DDBJ whole genome shotgun (WGS) entry which is preliminary data.</text>
</comment>
<dbReference type="Proteomes" id="UP000696294">
    <property type="component" value="Unassembled WGS sequence"/>
</dbReference>
<gene>
    <name evidence="5" type="ORF">HCN51_56525</name>
</gene>
<dbReference type="RefSeq" id="WP_168022031.1">
    <property type="nucleotide sequence ID" value="NZ_JAATEP010000105.1"/>
</dbReference>
<evidence type="ECO:0000256" key="2">
    <source>
        <dbReference type="ARBA" id="ARBA00022967"/>
    </source>
</evidence>
<keyword evidence="6" id="KW-1185">Reference proteome</keyword>
<reference evidence="5 6" key="1">
    <citation type="submission" date="2020-03" db="EMBL/GenBank/DDBJ databases">
        <title>WGS of actinomycetes isolated from Thailand.</title>
        <authorList>
            <person name="Thawai C."/>
        </authorList>
    </citation>
    <scope>NUCLEOTIDE SEQUENCE [LARGE SCALE GENOMIC DNA]</scope>
    <source>
        <strain evidence="5 6">FMUSA5-5</strain>
    </source>
</reference>
<organism evidence="5 6">
    <name type="scientific">Nonomuraea composti</name>
    <dbReference type="NCBI Taxonomy" id="2720023"/>
    <lineage>
        <taxon>Bacteria</taxon>
        <taxon>Bacillati</taxon>
        <taxon>Actinomycetota</taxon>
        <taxon>Actinomycetes</taxon>
        <taxon>Streptosporangiales</taxon>
        <taxon>Streptosporangiaceae</taxon>
        <taxon>Nonomuraea</taxon>
    </lineage>
</organism>
<dbReference type="InterPro" id="IPR017969">
    <property type="entry name" value="Heavy-metal-associated_CS"/>
</dbReference>
<dbReference type="InterPro" id="IPR006121">
    <property type="entry name" value="HMA_dom"/>
</dbReference>
<dbReference type="CDD" id="cd00371">
    <property type="entry name" value="HMA"/>
    <property type="match status" value="1"/>
</dbReference>
<dbReference type="Pfam" id="PF00403">
    <property type="entry name" value="HMA"/>
    <property type="match status" value="1"/>
</dbReference>
<evidence type="ECO:0000256" key="3">
    <source>
        <dbReference type="SAM" id="Phobius"/>
    </source>
</evidence>
<dbReference type="Gene3D" id="3.30.70.100">
    <property type="match status" value="1"/>
</dbReference>
<keyword evidence="3" id="KW-0812">Transmembrane</keyword>
<dbReference type="PANTHER" id="PTHR43520">
    <property type="entry name" value="ATP7, ISOFORM B"/>
    <property type="match status" value="1"/>
</dbReference>
<keyword evidence="3" id="KW-0472">Membrane</keyword>
<feature type="transmembrane region" description="Helical" evidence="3">
    <location>
        <begin position="158"/>
        <end position="179"/>
    </location>
</feature>
<evidence type="ECO:0000259" key="4">
    <source>
        <dbReference type="PROSITE" id="PS50846"/>
    </source>
</evidence>
<accession>A0ABX1BNV7</accession>
<evidence type="ECO:0000256" key="1">
    <source>
        <dbReference type="ARBA" id="ARBA00022723"/>
    </source>
</evidence>
<dbReference type="InterPro" id="IPR036163">
    <property type="entry name" value="HMA_dom_sf"/>
</dbReference>
<evidence type="ECO:0000313" key="6">
    <source>
        <dbReference type="Proteomes" id="UP000696294"/>
    </source>
</evidence>
<name>A0ABX1BNV7_9ACTN</name>
<dbReference type="PROSITE" id="PS50846">
    <property type="entry name" value="HMA_2"/>
    <property type="match status" value="1"/>
</dbReference>
<feature type="transmembrane region" description="Helical" evidence="3">
    <location>
        <begin position="121"/>
        <end position="138"/>
    </location>
</feature>
<keyword evidence="1" id="KW-0479">Metal-binding</keyword>
<dbReference type="PROSITE" id="PS01047">
    <property type="entry name" value="HMA_1"/>
    <property type="match status" value="1"/>
</dbReference>